<gene>
    <name evidence="2" type="ORF">H8S54_02035</name>
</gene>
<reference evidence="2 3" key="1">
    <citation type="submission" date="2020-08" db="EMBL/GenBank/DDBJ databases">
        <title>Genome public.</title>
        <authorList>
            <person name="Liu C."/>
            <person name="Sun Q."/>
        </authorList>
    </citation>
    <scope>NUCLEOTIDE SEQUENCE [LARGE SCALE GENOMIC DNA]</scope>
    <source>
        <strain evidence="2 3">BX17</strain>
    </source>
</reference>
<name>A0A8I0AC04_9FIRM</name>
<feature type="transmembrane region" description="Helical" evidence="1">
    <location>
        <begin position="179"/>
        <end position="199"/>
    </location>
</feature>
<organism evidence="2 3">
    <name type="scientific">Blautia segnis</name>
    <dbReference type="NCBI Taxonomy" id="2763030"/>
    <lineage>
        <taxon>Bacteria</taxon>
        <taxon>Bacillati</taxon>
        <taxon>Bacillota</taxon>
        <taxon>Clostridia</taxon>
        <taxon>Lachnospirales</taxon>
        <taxon>Lachnospiraceae</taxon>
        <taxon>Blautia</taxon>
    </lineage>
</organism>
<comment type="caution">
    <text evidence="2">The sequence shown here is derived from an EMBL/GenBank/DDBJ whole genome shotgun (WGS) entry which is preliminary data.</text>
</comment>
<keyword evidence="1" id="KW-1133">Transmembrane helix</keyword>
<evidence type="ECO:0000256" key="1">
    <source>
        <dbReference type="SAM" id="Phobius"/>
    </source>
</evidence>
<protein>
    <submittedName>
        <fullName evidence="2">Uncharacterized protein</fullName>
    </submittedName>
</protein>
<keyword evidence="1" id="KW-0812">Transmembrane</keyword>
<keyword evidence="1" id="KW-0472">Membrane</keyword>
<evidence type="ECO:0000313" key="2">
    <source>
        <dbReference type="EMBL" id="MBC5649932.1"/>
    </source>
</evidence>
<accession>A0A8I0AC04</accession>
<dbReference type="AlphaFoldDB" id="A0A8I0AC04"/>
<dbReference type="RefSeq" id="WP_186900789.1">
    <property type="nucleotide sequence ID" value="NZ_JACOOT010000004.1"/>
</dbReference>
<feature type="transmembrane region" description="Helical" evidence="1">
    <location>
        <begin position="99"/>
        <end position="116"/>
    </location>
</feature>
<evidence type="ECO:0000313" key="3">
    <source>
        <dbReference type="Proteomes" id="UP000652847"/>
    </source>
</evidence>
<feature type="transmembrane region" description="Helical" evidence="1">
    <location>
        <begin position="70"/>
        <end position="87"/>
    </location>
</feature>
<feature type="transmembrane region" description="Helical" evidence="1">
    <location>
        <begin position="31"/>
        <end position="50"/>
    </location>
</feature>
<dbReference type="Proteomes" id="UP000652847">
    <property type="component" value="Unassembled WGS sequence"/>
</dbReference>
<keyword evidence="3" id="KW-1185">Reference proteome</keyword>
<dbReference type="EMBL" id="JACOOT010000004">
    <property type="protein sequence ID" value="MBC5649932.1"/>
    <property type="molecule type" value="Genomic_DNA"/>
</dbReference>
<proteinExistence type="predicted"/>
<sequence length="200" mass="21724">MRKTNLAFIIGFIVCFAAAYRGMVFSPSFTMMYVVAGMGLCILGEILDMAQAGKRFGSREQKLIGLLSRILYIFGMFWAFPAVIIYATGDDWMNGCMRAAAVGSVVLCGIWLGWMWKTRGIQEAVWGKALELLVSLAAALLAVFCGINSVALMPYGIGLLILTIARLKENNDSLIRKILFCLGLVLIAALPVLPALGGIF</sequence>